<evidence type="ECO:0000256" key="1">
    <source>
        <dbReference type="SAM" id="Phobius"/>
    </source>
</evidence>
<protein>
    <submittedName>
        <fullName evidence="2">Uncharacterized protein</fullName>
    </submittedName>
</protein>
<evidence type="ECO:0000313" key="3">
    <source>
        <dbReference type="Proteomes" id="UP000190435"/>
    </source>
</evidence>
<keyword evidence="1" id="KW-0472">Membrane</keyword>
<dbReference type="EMBL" id="MUXU01000017">
    <property type="protein sequence ID" value="OOR92078.1"/>
    <property type="molecule type" value="Genomic_DNA"/>
</dbReference>
<dbReference type="AlphaFoldDB" id="A0A1T0A8X4"/>
<keyword evidence="1" id="KW-1133">Transmembrane helix</keyword>
<evidence type="ECO:0000313" key="2">
    <source>
        <dbReference type="EMBL" id="OOR92078.1"/>
    </source>
</evidence>
<gene>
    <name evidence="2" type="ORF">B0181_02010</name>
</gene>
<feature type="transmembrane region" description="Helical" evidence="1">
    <location>
        <begin position="6"/>
        <end position="26"/>
    </location>
</feature>
<proteinExistence type="predicted"/>
<name>A0A1T0A8X4_9GAMM</name>
<dbReference type="Proteomes" id="UP000190435">
    <property type="component" value="Unassembled WGS sequence"/>
</dbReference>
<reference evidence="2 3" key="1">
    <citation type="submission" date="2017-02" db="EMBL/GenBank/DDBJ databases">
        <title>Draft genome sequence of Moraxella caviae CCUG 355 type strain.</title>
        <authorList>
            <person name="Engstrom-Jakobsson H."/>
            <person name="Salva-Serra F."/>
            <person name="Thorell K."/>
            <person name="Gonzales-Siles L."/>
            <person name="Karlsson R."/>
            <person name="Boulund F."/>
            <person name="Engstrand L."/>
            <person name="Moore E."/>
        </authorList>
    </citation>
    <scope>NUCLEOTIDE SEQUENCE [LARGE SCALE GENOMIC DNA]</scope>
    <source>
        <strain evidence="2 3">CCUG 355</strain>
    </source>
</reference>
<keyword evidence="1" id="KW-0812">Transmembrane</keyword>
<comment type="caution">
    <text evidence="2">The sequence shown here is derived from an EMBL/GenBank/DDBJ whole genome shotgun (WGS) entry which is preliminary data.</text>
</comment>
<dbReference type="STRING" id="34060.B0181_02010"/>
<organism evidence="2 3">
    <name type="scientific">Moraxella caviae</name>
    <dbReference type="NCBI Taxonomy" id="34060"/>
    <lineage>
        <taxon>Bacteria</taxon>
        <taxon>Pseudomonadati</taxon>
        <taxon>Pseudomonadota</taxon>
        <taxon>Gammaproteobacteria</taxon>
        <taxon>Moraxellales</taxon>
        <taxon>Moraxellaceae</taxon>
        <taxon>Moraxella</taxon>
    </lineage>
</organism>
<accession>A0A1T0A8X4</accession>
<sequence>MSFNRLVFGFCFKMIDALVHFITYFWRIYGAFVVKFLGLNRSLIYHQLHQLDDDLADLTFTFNE</sequence>
<keyword evidence="3" id="KW-1185">Reference proteome</keyword>